<accession>A0A1Y1ICP0</accession>
<sequence>MGVFSAMKRTLSKSPKQDNVPEKLEKDMAPDLPVKVQPEETSQLEKNFHSEKTLEKKAAASPSVVVPWILNEVSECDISELFDCRVQMKVHAARLLDCWRAHEAEFPRAFARGLLQVLQGFDQDNAGSSKKIKSLACFLVHLFDGKDSAVHIRNGKEELWTLVLPELGRIELDRGKDWTSNAESRSREETSELLTAIGNHGRTCVVQTCALCGEQLGRHSNSLVDAAYELQNKIYKMNVQARTPRKKATELETEEALTLKIVF</sequence>
<gene>
    <name evidence="2" type="ORF">KFL_003720030</name>
</gene>
<dbReference type="Proteomes" id="UP000054558">
    <property type="component" value="Unassembled WGS sequence"/>
</dbReference>
<evidence type="ECO:0000313" key="2">
    <source>
        <dbReference type="EMBL" id="GAQ87712.1"/>
    </source>
</evidence>
<evidence type="ECO:0000313" key="3">
    <source>
        <dbReference type="Proteomes" id="UP000054558"/>
    </source>
</evidence>
<evidence type="ECO:0000256" key="1">
    <source>
        <dbReference type="SAM" id="MobiDB-lite"/>
    </source>
</evidence>
<protein>
    <submittedName>
        <fullName evidence="2">Uncharacterized protein</fullName>
    </submittedName>
</protein>
<name>A0A1Y1ICP0_KLENI</name>
<reference evidence="2 3" key="1">
    <citation type="journal article" date="2014" name="Nat. Commun.">
        <title>Klebsormidium flaccidum genome reveals primary factors for plant terrestrial adaptation.</title>
        <authorList>
            <person name="Hori K."/>
            <person name="Maruyama F."/>
            <person name="Fujisawa T."/>
            <person name="Togashi T."/>
            <person name="Yamamoto N."/>
            <person name="Seo M."/>
            <person name="Sato S."/>
            <person name="Yamada T."/>
            <person name="Mori H."/>
            <person name="Tajima N."/>
            <person name="Moriyama T."/>
            <person name="Ikeuchi M."/>
            <person name="Watanabe M."/>
            <person name="Wada H."/>
            <person name="Kobayashi K."/>
            <person name="Saito M."/>
            <person name="Masuda T."/>
            <person name="Sasaki-Sekimoto Y."/>
            <person name="Mashiguchi K."/>
            <person name="Awai K."/>
            <person name="Shimojima M."/>
            <person name="Masuda S."/>
            <person name="Iwai M."/>
            <person name="Nobusawa T."/>
            <person name="Narise T."/>
            <person name="Kondo S."/>
            <person name="Saito H."/>
            <person name="Sato R."/>
            <person name="Murakawa M."/>
            <person name="Ihara Y."/>
            <person name="Oshima-Yamada Y."/>
            <person name="Ohtaka K."/>
            <person name="Satoh M."/>
            <person name="Sonobe K."/>
            <person name="Ishii M."/>
            <person name="Ohtani R."/>
            <person name="Kanamori-Sato M."/>
            <person name="Honoki R."/>
            <person name="Miyazaki D."/>
            <person name="Mochizuki H."/>
            <person name="Umetsu J."/>
            <person name="Higashi K."/>
            <person name="Shibata D."/>
            <person name="Kamiya Y."/>
            <person name="Sato N."/>
            <person name="Nakamura Y."/>
            <person name="Tabata S."/>
            <person name="Ida S."/>
            <person name="Kurokawa K."/>
            <person name="Ohta H."/>
        </authorList>
    </citation>
    <scope>NUCLEOTIDE SEQUENCE [LARGE SCALE GENOMIC DNA]</scope>
    <source>
        <strain evidence="2 3">NIES-2285</strain>
    </source>
</reference>
<dbReference type="AlphaFoldDB" id="A0A1Y1ICP0"/>
<feature type="compositionally biased region" description="Basic and acidic residues" evidence="1">
    <location>
        <begin position="15"/>
        <end position="29"/>
    </location>
</feature>
<proteinExistence type="predicted"/>
<dbReference type="EMBL" id="DF237321">
    <property type="protein sequence ID" value="GAQ87712.1"/>
    <property type="molecule type" value="Genomic_DNA"/>
</dbReference>
<keyword evidence="3" id="KW-1185">Reference proteome</keyword>
<organism evidence="2 3">
    <name type="scientific">Klebsormidium nitens</name>
    <name type="common">Green alga</name>
    <name type="synonym">Ulothrix nitens</name>
    <dbReference type="NCBI Taxonomy" id="105231"/>
    <lineage>
        <taxon>Eukaryota</taxon>
        <taxon>Viridiplantae</taxon>
        <taxon>Streptophyta</taxon>
        <taxon>Klebsormidiophyceae</taxon>
        <taxon>Klebsormidiales</taxon>
        <taxon>Klebsormidiaceae</taxon>
        <taxon>Klebsormidium</taxon>
    </lineage>
</organism>
<feature type="region of interest" description="Disordered" evidence="1">
    <location>
        <begin position="1"/>
        <end position="52"/>
    </location>
</feature>